<protein>
    <submittedName>
        <fullName evidence="1">Uncharacterized protein</fullName>
    </submittedName>
</protein>
<reference evidence="1 2" key="1">
    <citation type="submission" date="2018-08" db="EMBL/GenBank/DDBJ databases">
        <title>Genome of Clostridium chromiireducens C1, DSM12136.</title>
        <authorList>
            <person name="Xing M."/>
            <person name="Wei Y."/>
            <person name="Ang E.L."/>
            <person name="Zhao H."/>
            <person name="Zhang Y."/>
        </authorList>
    </citation>
    <scope>NUCLEOTIDE SEQUENCE [LARGE SCALE GENOMIC DNA]</scope>
    <source>
        <strain evidence="1 2">C1</strain>
    </source>
</reference>
<proteinExistence type="predicted"/>
<dbReference type="EMBL" id="QXDJ01000002">
    <property type="protein sequence ID" value="RII34847.1"/>
    <property type="molecule type" value="Genomic_DNA"/>
</dbReference>
<accession>A0A399IQE2</accession>
<sequence>MLITVSSMSKLGALQDDQYLKSQVAVTAVEASKIGDELYSIIADSIINHNMEETNKEWSKMKIDKEKLIQEVIENSDTDEEKALASTANDAFHKYVDTYENKLIPLLNSSSYNVEDAKEIDGQLDELKIEIKDSMTKISISMQNELEESDNK</sequence>
<name>A0A399IQE2_9CLOT</name>
<organism evidence="1 2">
    <name type="scientific">Clostridium chromiireducens</name>
    <dbReference type="NCBI Taxonomy" id="225345"/>
    <lineage>
        <taxon>Bacteria</taxon>
        <taxon>Bacillati</taxon>
        <taxon>Bacillota</taxon>
        <taxon>Clostridia</taxon>
        <taxon>Eubacteriales</taxon>
        <taxon>Clostridiaceae</taxon>
        <taxon>Clostridium</taxon>
    </lineage>
</organism>
<evidence type="ECO:0000313" key="1">
    <source>
        <dbReference type="EMBL" id="RII34847.1"/>
    </source>
</evidence>
<comment type="caution">
    <text evidence="1">The sequence shown here is derived from an EMBL/GenBank/DDBJ whole genome shotgun (WGS) entry which is preliminary data.</text>
</comment>
<dbReference type="AlphaFoldDB" id="A0A399IQE2"/>
<dbReference type="Proteomes" id="UP000265930">
    <property type="component" value="Unassembled WGS sequence"/>
</dbReference>
<evidence type="ECO:0000313" key="2">
    <source>
        <dbReference type="Proteomes" id="UP000265930"/>
    </source>
</evidence>
<gene>
    <name evidence="1" type="ORF">D2A34_06465</name>
</gene>